<dbReference type="Proteomes" id="UP001642483">
    <property type="component" value="Unassembled WGS sequence"/>
</dbReference>
<gene>
    <name evidence="2" type="ORF">CVLEPA_LOCUS10355</name>
</gene>
<protein>
    <recommendedName>
        <fullName evidence="1">Reverse transcriptase domain-containing protein</fullName>
    </recommendedName>
</protein>
<evidence type="ECO:0000313" key="3">
    <source>
        <dbReference type="Proteomes" id="UP001642483"/>
    </source>
</evidence>
<sequence>MNAANNEKSAETKKAYEDAIAALGNNEITYSEYLDAKRNLRNQRKKETIEKTAKNRKFEGKLGSKAFFQKYKNKQKQTFISELYDENFLPTQNPKEMTKLAQSFYEQLYKKTETNENAQYAFLNETTRKLNTEDNKNLEKPITIEEIENAVKSMKNGKSPGPDGLSAELYKECWPLIRNEIRELIQYWFDQKVIPREIKKGIITLIHKKGDDADLKNYRPITLLNVEYKIYTKILTNRLKEIMPNLIGDSQFATVGKTISEGTTLLRDLFEQSSKRGLEAFLVSLDFEKAFDSIEKDWLKKTLCAINLSTKIRHIIENLYEDSTAEIMINGHRSAEITLDRGVRQGDPLSFFLFLIATEPLTEKLSKTQDIKGIQLSGRREIKNVSYADDVTLTLKNIASVEKALDLVEKFKPASGLKLNIKKTQGLIINGDPPTLLLPDIKWNKTTLNLLGTTIGIINLNHLWQETQKQVENKIEEIKKTYATLDAKEILIKSKLLAITNNAAQTYPPPVNRMRSINEKVKNYAVGKFPHVNIDTLQLPKLEGGLNLPNFEIYADLTYLKSIRKYCLARVLNEPLSAHNSYIEYQIGHVIPRTLEVVHLNNLPHTDIRSPYYEKVIEIIKKYDLKKIDLICGSLKKTYNRIISKPRTQSRNTQTERKRWERIHCPELPSYLRTFNFKLESNLLPFNTDINQYAPTTKNSCRFCRIGPDTAYHLFHKCPQTKIQWKKTITIAEKTLNLKINKENVEKLCALRHDMGLELNTDKVLTVLITTMNHQIWKTRLKCVIENQQFSSEKLSNDIYRSFKYRISTLRKNNPDIVRNLTTPL</sequence>
<dbReference type="PANTHER" id="PTHR31635">
    <property type="entry name" value="REVERSE TRANSCRIPTASE DOMAIN-CONTAINING PROTEIN-RELATED"/>
    <property type="match status" value="1"/>
</dbReference>
<accession>A0ABP0FK96</accession>
<organism evidence="2 3">
    <name type="scientific">Clavelina lepadiformis</name>
    <name type="common">Light-bulb sea squirt</name>
    <name type="synonym">Ascidia lepadiformis</name>
    <dbReference type="NCBI Taxonomy" id="159417"/>
    <lineage>
        <taxon>Eukaryota</taxon>
        <taxon>Metazoa</taxon>
        <taxon>Chordata</taxon>
        <taxon>Tunicata</taxon>
        <taxon>Ascidiacea</taxon>
        <taxon>Aplousobranchia</taxon>
        <taxon>Clavelinidae</taxon>
        <taxon>Clavelina</taxon>
    </lineage>
</organism>
<reference evidence="2 3" key="1">
    <citation type="submission" date="2024-02" db="EMBL/GenBank/DDBJ databases">
        <authorList>
            <person name="Daric V."/>
            <person name="Darras S."/>
        </authorList>
    </citation>
    <scope>NUCLEOTIDE SEQUENCE [LARGE SCALE GENOMIC DNA]</scope>
</reference>
<dbReference type="PROSITE" id="PS50878">
    <property type="entry name" value="RT_POL"/>
    <property type="match status" value="1"/>
</dbReference>
<dbReference type="InterPro" id="IPR043502">
    <property type="entry name" value="DNA/RNA_pol_sf"/>
</dbReference>
<evidence type="ECO:0000313" key="2">
    <source>
        <dbReference type="EMBL" id="CAK8680067.1"/>
    </source>
</evidence>
<keyword evidence="3" id="KW-1185">Reference proteome</keyword>
<dbReference type="CDD" id="cd01650">
    <property type="entry name" value="RT_nLTR_like"/>
    <property type="match status" value="1"/>
</dbReference>
<dbReference type="PANTHER" id="PTHR31635:SF196">
    <property type="entry name" value="REVERSE TRANSCRIPTASE DOMAIN-CONTAINING PROTEIN-RELATED"/>
    <property type="match status" value="1"/>
</dbReference>
<dbReference type="InterPro" id="IPR000477">
    <property type="entry name" value="RT_dom"/>
</dbReference>
<comment type="caution">
    <text evidence="2">The sequence shown here is derived from an EMBL/GenBank/DDBJ whole genome shotgun (WGS) entry which is preliminary data.</text>
</comment>
<dbReference type="SUPFAM" id="SSF56672">
    <property type="entry name" value="DNA/RNA polymerases"/>
    <property type="match status" value="1"/>
</dbReference>
<proteinExistence type="predicted"/>
<dbReference type="Pfam" id="PF00078">
    <property type="entry name" value="RVT_1"/>
    <property type="match status" value="1"/>
</dbReference>
<evidence type="ECO:0000259" key="1">
    <source>
        <dbReference type="PROSITE" id="PS50878"/>
    </source>
</evidence>
<dbReference type="EMBL" id="CAWYQH010000068">
    <property type="protein sequence ID" value="CAK8680067.1"/>
    <property type="molecule type" value="Genomic_DNA"/>
</dbReference>
<name>A0ABP0FK96_CLALP</name>
<feature type="domain" description="Reverse transcriptase" evidence="1">
    <location>
        <begin position="187"/>
        <end position="455"/>
    </location>
</feature>